<keyword evidence="2" id="KW-1185">Reference proteome</keyword>
<gene>
    <name evidence="1" type="ORF">DAPPUDRAFT_279414</name>
</gene>
<proteinExistence type="predicted"/>
<evidence type="ECO:0000313" key="1">
    <source>
        <dbReference type="EMBL" id="EFX60094.1"/>
    </source>
</evidence>
<organism evidence="1 2">
    <name type="scientific">Daphnia pulex</name>
    <name type="common">Water flea</name>
    <dbReference type="NCBI Taxonomy" id="6669"/>
    <lineage>
        <taxon>Eukaryota</taxon>
        <taxon>Metazoa</taxon>
        <taxon>Ecdysozoa</taxon>
        <taxon>Arthropoda</taxon>
        <taxon>Crustacea</taxon>
        <taxon>Branchiopoda</taxon>
        <taxon>Diplostraca</taxon>
        <taxon>Cladocera</taxon>
        <taxon>Anomopoda</taxon>
        <taxon>Daphniidae</taxon>
        <taxon>Daphnia</taxon>
    </lineage>
</organism>
<name>E9I7D6_DAPPU</name>
<dbReference type="AlphaFoldDB" id="E9I7D6"/>
<protein>
    <submittedName>
        <fullName evidence="1">Uncharacterized protein</fullName>
    </submittedName>
</protein>
<accession>E9I7D6</accession>
<dbReference type="HOGENOM" id="CLU_2500157_0_0_1"/>
<dbReference type="KEGG" id="dpx:DAPPUDRAFT_279414"/>
<sequence>MLGPHAQVRRKLKVFRRVQRLTIAKHGDEEALMAVQNVIQPRLQILRRLRFADDLTRQVNLVTQCIAVKLHEMPVNGNRHESSQSN</sequence>
<dbReference type="EMBL" id="GL737151">
    <property type="protein sequence ID" value="EFX60094.1"/>
    <property type="molecule type" value="Genomic_DNA"/>
</dbReference>
<dbReference type="Proteomes" id="UP000000305">
    <property type="component" value="Unassembled WGS sequence"/>
</dbReference>
<reference evidence="1 2" key="1">
    <citation type="journal article" date="2011" name="Science">
        <title>The ecoresponsive genome of Daphnia pulex.</title>
        <authorList>
            <person name="Colbourne J.K."/>
            <person name="Pfrender M.E."/>
            <person name="Gilbert D."/>
            <person name="Thomas W.K."/>
            <person name="Tucker A."/>
            <person name="Oakley T.H."/>
            <person name="Tokishita S."/>
            <person name="Aerts A."/>
            <person name="Arnold G.J."/>
            <person name="Basu M.K."/>
            <person name="Bauer D.J."/>
            <person name="Caceres C.E."/>
            <person name="Carmel L."/>
            <person name="Casola C."/>
            <person name="Choi J.H."/>
            <person name="Detter J.C."/>
            <person name="Dong Q."/>
            <person name="Dusheyko S."/>
            <person name="Eads B.D."/>
            <person name="Frohlich T."/>
            <person name="Geiler-Samerotte K.A."/>
            <person name="Gerlach D."/>
            <person name="Hatcher P."/>
            <person name="Jogdeo S."/>
            <person name="Krijgsveld J."/>
            <person name="Kriventseva E.V."/>
            <person name="Kultz D."/>
            <person name="Laforsch C."/>
            <person name="Lindquist E."/>
            <person name="Lopez J."/>
            <person name="Manak J.R."/>
            <person name="Muller J."/>
            <person name="Pangilinan J."/>
            <person name="Patwardhan R.P."/>
            <person name="Pitluck S."/>
            <person name="Pritham E.J."/>
            <person name="Rechtsteiner A."/>
            <person name="Rho M."/>
            <person name="Rogozin I.B."/>
            <person name="Sakarya O."/>
            <person name="Salamov A."/>
            <person name="Schaack S."/>
            <person name="Shapiro H."/>
            <person name="Shiga Y."/>
            <person name="Skalitzky C."/>
            <person name="Smith Z."/>
            <person name="Souvorov A."/>
            <person name="Sung W."/>
            <person name="Tang Z."/>
            <person name="Tsuchiya D."/>
            <person name="Tu H."/>
            <person name="Vos H."/>
            <person name="Wang M."/>
            <person name="Wolf Y.I."/>
            <person name="Yamagata H."/>
            <person name="Yamada T."/>
            <person name="Ye Y."/>
            <person name="Shaw J.R."/>
            <person name="Andrews J."/>
            <person name="Crease T.J."/>
            <person name="Tang H."/>
            <person name="Lucas S.M."/>
            <person name="Robertson H.M."/>
            <person name="Bork P."/>
            <person name="Koonin E.V."/>
            <person name="Zdobnov E.M."/>
            <person name="Grigoriev I.V."/>
            <person name="Lynch M."/>
            <person name="Boore J.L."/>
        </authorList>
    </citation>
    <scope>NUCLEOTIDE SEQUENCE [LARGE SCALE GENOMIC DNA]</scope>
</reference>
<evidence type="ECO:0000313" key="2">
    <source>
        <dbReference type="Proteomes" id="UP000000305"/>
    </source>
</evidence>
<dbReference type="InParanoid" id="E9I7D6"/>